<dbReference type="PANTHER" id="PTHR43791:SF63">
    <property type="entry name" value="HIGH AFFINITY CYSTEINE TRANSPORTER"/>
    <property type="match status" value="1"/>
</dbReference>
<evidence type="ECO:0000256" key="6">
    <source>
        <dbReference type="SAM" id="MobiDB-lite"/>
    </source>
</evidence>
<comment type="caution">
    <text evidence="8">The sequence shown here is derived from an EMBL/GenBank/DDBJ whole genome shotgun (WGS) entry which is preliminary data.</text>
</comment>
<evidence type="ECO:0000256" key="3">
    <source>
        <dbReference type="ARBA" id="ARBA00022692"/>
    </source>
</evidence>
<dbReference type="InterPro" id="IPR036259">
    <property type="entry name" value="MFS_trans_sf"/>
</dbReference>
<dbReference type="EMBL" id="CAJVPD010000029">
    <property type="protein sequence ID" value="CAG8250155.1"/>
    <property type="molecule type" value="Genomic_DNA"/>
</dbReference>
<feature type="transmembrane region" description="Helical" evidence="7">
    <location>
        <begin position="253"/>
        <end position="274"/>
    </location>
</feature>
<evidence type="ECO:0000256" key="4">
    <source>
        <dbReference type="ARBA" id="ARBA00022989"/>
    </source>
</evidence>
<evidence type="ECO:0000256" key="7">
    <source>
        <dbReference type="SAM" id="Phobius"/>
    </source>
</evidence>
<dbReference type="PANTHER" id="PTHR43791">
    <property type="entry name" value="PERMEASE-RELATED"/>
    <property type="match status" value="1"/>
</dbReference>
<name>A0A9W4IBF4_9EURO</name>
<evidence type="ECO:0000256" key="1">
    <source>
        <dbReference type="ARBA" id="ARBA00004141"/>
    </source>
</evidence>
<dbReference type="Pfam" id="PF07690">
    <property type="entry name" value="MFS_1"/>
    <property type="match status" value="1"/>
</dbReference>
<gene>
    <name evidence="8" type="ORF">PSALAMII_LOCUS701</name>
</gene>
<feature type="region of interest" description="Disordered" evidence="6">
    <location>
        <begin position="1"/>
        <end position="21"/>
    </location>
</feature>
<keyword evidence="3 7" id="KW-0812">Transmembrane</keyword>
<proteinExistence type="predicted"/>
<dbReference type="SUPFAM" id="SSF103473">
    <property type="entry name" value="MFS general substrate transporter"/>
    <property type="match status" value="1"/>
</dbReference>
<dbReference type="Gene3D" id="1.20.1250.20">
    <property type="entry name" value="MFS general substrate transporter like domains"/>
    <property type="match status" value="2"/>
</dbReference>
<feature type="transmembrane region" description="Helical" evidence="7">
    <location>
        <begin position="460"/>
        <end position="479"/>
    </location>
</feature>
<feature type="transmembrane region" description="Helical" evidence="7">
    <location>
        <begin position="363"/>
        <end position="389"/>
    </location>
</feature>
<feature type="transmembrane region" description="Helical" evidence="7">
    <location>
        <begin position="428"/>
        <end position="448"/>
    </location>
</feature>
<dbReference type="InterPro" id="IPR011701">
    <property type="entry name" value="MFS"/>
</dbReference>
<dbReference type="GO" id="GO:0016020">
    <property type="term" value="C:membrane"/>
    <property type="evidence" value="ECO:0007669"/>
    <property type="project" value="UniProtKB-SubCell"/>
</dbReference>
<feature type="transmembrane region" description="Helical" evidence="7">
    <location>
        <begin position="225"/>
        <end position="246"/>
    </location>
</feature>
<evidence type="ECO:0008006" key="10">
    <source>
        <dbReference type="Google" id="ProtNLM"/>
    </source>
</evidence>
<keyword evidence="5 7" id="KW-0472">Membrane</keyword>
<organism evidence="8 9">
    <name type="scientific">Penicillium salamii</name>
    <dbReference type="NCBI Taxonomy" id="1612424"/>
    <lineage>
        <taxon>Eukaryota</taxon>
        <taxon>Fungi</taxon>
        <taxon>Dikarya</taxon>
        <taxon>Ascomycota</taxon>
        <taxon>Pezizomycotina</taxon>
        <taxon>Eurotiomycetes</taxon>
        <taxon>Eurotiomycetidae</taxon>
        <taxon>Eurotiales</taxon>
        <taxon>Aspergillaceae</taxon>
        <taxon>Penicillium</taxon>
    </lineage>
</organism>
<evidence type="ECO:0000256" key="2">
    <source>
        <dbReference type="ARBA" id="ARBA00022448"/>
    </source>
</evidence>
<protein>
    <recommendedName>
        <fullName evidence="10">Major facilitator superfamily (MFS) profile domain-containing protein</fullName>
    </recommendedName>
</protein>
<feature type="transmembrane region" description="Helical" evidence="7">
    <location>
        <begin position="523"/>
        <end position="544"/>
    </location>
</feature>
<evidence type="ECO:0000313" key="9">
    <source>
        <dbReference type="Proteomes" id="UP001152592"/>
    </source>
</evidence>
<accession>A0A9W4IBF4</accession>
<dbReference type="GO" id="GO:0033229">
    <property type="term" value="F:cysteine transmembrane transporter activity"/>
    <property type="evidence" value="ECO:0007669"/>
    <property type="project" value="TreeGrafter"/>
</dbReference>
<comment type="subcellular location">
    <subcellularLocation>
        <location evidence="1">Membrane</location>
        <topology evidence="1">Multi-pass membrane protein</topology>
    </subcellularLocation>
</comment>
<evidence type="ECO:0000256" key="5">
    <source>
        <dbReference type="ARBA" id="ARBA00023136"/>
    </source>
</evidence>
<feature type="transmembrane region" description="Helical" evidence="7">
    <location>
        <begin position="294"/>
        <end position="316"/>
    </location>
</feature>
<sequence length="579" mass="65604">MNFSEQHFSRQESTPSERGSYSRLNASGHVRHLVRCGILLLFLASLHENHSIGAGITNHLVCKSPCKEYPYIRRFPIYQNFFIPAFGIYEPHHSHAMASKESEMATTFHHEEKDPNFDVTDESPMEKEKEDPYVGDTGIQIDAATDKRLFWMITRRVLVIQVITYFCQSLDKGILNYASIMGLKEDTHLVGQEYSWLGTILYVGIIAGEYPQNLLLQKLPVAKTLAANVFIWGVVVTCSAACNNFASLMAVRFLLGFFESCVQPAMMLVTGMWYKREEQSLLNSLWYCMSGVQLMLLFLVLGLFTCLWSVIIGIFLPDSPISAKCFSEDEKRLMIERVRHNETGIENKKYKKYQVLEAIQDPLVWCCVMLILVANLVIGGLGVFSNLIIQKFGFTLLQTQLLNIAQGAWSIIVMIGSAWASQRFQQTCFVMIVYTIPAIVGTIVILVVTPNPSNAGGMLIAFYCTQFFPAQGNMIISLITRNIAGQSKKSFTMTMLFVGWAVGNLIAPQIFRDNDAPRYLHGFLAHIVVYVVYIALVIITRVIIMARNRSKEQLTNELSHDEAFQDLTDRENPNFRYVY</sequence>
<dbReference type="AlphaFoldDB" id="A0A9W4IBF4"/>
<dbReference type="OrthoDB" id="6407410at2759"/>
<keyword evidence="2" id="KW-0813">Transport</keyword>
<dbReference type="Proteomes" id="UP001152592">
    <property type="component" value="Unassembled WGS sequence"/>
</dbReference>
<reference evidence="8" key="1">
    <citation type="submission" date="2021-07" db="EMBL/GenBank/DDBJ databases">
        <authorList>
            <person name="Branca A.L. A."/>
        </authorList>
    </citation>
    <scope>NUCLEOTIDE SEQUENCE</scope>
</reference>
<keyword evidence="4 7" id="KW-1133">Transmembrane helix</keyword>
<feature type="transmembrane region" description="Helical" evidence="7">
    <location>
        <begin position="491"/>
        <end position="511"/>
    </location>
</feature>
<evidence type="ECO:0000313" key="8">
    <source>
        <dbReference type="EMBL" id="CAG8250155.1"/>
    </source>
</evidence>
<feature type="transmembrane region" description="Helical" evidence="7">
    <location>
        <begin position="401"/>
        <end position="421"/>
    </location>
</feature>